<comment type="caution">
    <text evidence="2">The sequence shown here is derived from an EMBL/GenBank/DDBJ whole genome shotgun (WGS) entry which is preliminary data.</text>
</comment>
<accession>W9X836</accession>
<proteinExistence type="predicted"/>
<dbReference type="Proteomes" id="UP000019471">
    <property type="component" value="Unassembled WGS sequence"/>
</dbReference>
<sequence length="199" mass="21774">MGPSTGTEPTSTIKWRLLIHRTGAFYLYEVSLLATDRGPDVVERLFRGYRRAESLLAMFVPFLIPTLYMAKLAPVTIETLASFPCLVNVDTQPYSHPLTTALPHPTYLPATPLFLPSYARFAVIPEPPDNTISRDAILVKVRLSKLALLVFLTLTFAASVIIGVVAGVVRHSLDLGFGVFGAIVTVVGLVEGYATWRLS</sequence>
<keyword evidence="1" id="KW-0812">Transmembrane</keyword>
<reference evidence="2 3" key="1">
    <citation type="submission" date="2013-03" db="EMBL/GenBank/DDBJ databases">
        <title>The Genome Sequence of Cladophialophora psammophila CBS 110553.</title>
        <authorList>
            <consortium name="The Broad Institute Genomics Platform"/>
            <person name="Cuomo C."/>
            <person name="de Hoog S."/>
            <person name="Gorbushina A."/>
            <person name="Walker B."/>
            <person name="Young S.K."/>
            <person name="Zeng Q."/>
            <person name="Gargeya S."/>
            <person name="Fitzgerald M."/>
            <person name="Haas B."/>
            <person name="Abouelleil A."/>
            <person name="Allen A.W."/>
            <person name="Alvarado L."/>
            <person name="Arachchi H.M."/>
            <person name="Berlin A.M."/>
            <person name="Chapman S.B."/>
            <person name="Gainer-Dewar J."/>
            <person name="Goldberg J."/>
            <person name="Griggs A."/>
            <person name="Gujja S."/>
            <person name="Hansen M."/>
            <person name="Howarth C."/>
            <person name="Imamovic A."/>
            <person name="Ireland A."/>
            <person name="Larimer J."/>
            <person name="McCowan C."/>
            <person name="Murphy C."/>
            <person name="Pearson M."/>
            <person name="Poon T.W."/>
            <person name="Priest M."/>
            <person name="Roberts A."/>
            <person name="Saif S."/>
            <person name="Shea T."/>
            <person name="Sisk P."/>
            <person name="Sykes S."/>
            <person name="Wortman J."/>
            <person name="Nusbaum C."/>
            <person name="Birren B."/>
        </authorList>
    </citation>
    <scope>NUCLEOTIDE SEQUENCE [LARGE SCALE GENOMIC DNA]</scope>
    <source>
        <strain evidence="2 3">CBS 110553</strain>
    </source>
</reference>
<name>W9X836_9EURO</name>
<keyword evidence="1" id="KW-0472">Membrane</keyword>
<feature type="transmembrane region" description="Helical" evidence="1">
    <location>
        <begin position="175"/>
        <end position="196"/>
    </location>
</feature>
<organism evidence="2 3">
    <name type="scientific">Cladophialophora psammophila CBS 110553</name>
    <dbReference type="NCBI Taxonomy" id="1182543"/>
    <lineage>
        <taxon>Eukaryota</taxon>
        <taxon>Fungi</taxon>
        <taxon>Dikarya</taxon>
        <taxon>Ascomycota</taxon>
        <taxon>Pezizomycotina</taxon>
        <taxon>Eurotiomycetes</taxon>
        <taxon>Chaetothyriomycetidae</taxon>
        <taxon>Chaetothyriales</taxon>
        <taxon>Herpotrichiellaceae</taxon>
        <taxon>Cladophialophora</taxon>
    </lineage>
</organism>
<evidence type="ECO:0000256" key="1">
    <source>
        <dbReference type="SAM" id="Phobius"/>
    </source>
</evidence>
<dbReference type="OrthoDB" id="4160624at2759"/>
<dbReference type="RefSeq" id="XP_007742053.1">
    <property type="nucleotide sequence ID" value="XM_007743863.1"/>
</dbReference>
<dbReference type="HOGENOM" id="CLU_099118_0_0_1"/>
<dbReference type="AlphaFoldDB" id="W9X836"/>
<keyword evidence="1" id="KW-1133">Transmembrane helix</keyword>
<evidence type="ECO:0000313" key="3">
    <source>
        <dbReference type="Proteomes" id="UP000019471"/>
    </source>
</evidence>
<feature type="transmembrane region" description="Helical" evidence="1">
    <location>
        <begin position="146"/>
        <end position="169"/>
    </location>
</feature>
<gene>
    <name evidence="2" type="ORF">A1O5_03251</name>
</gene>
<protein>
    <submittedName>
        <fullName evidence="2">Uncharacterized protein</fullName>
    </submittedName>
</protein>
<dbReference type="EMBL" id="AMGX01000004">
    <property type="protein sequence ID" value="EXJ73490.1"/>
    <property type="molecule type" value="Genomic_DNA"/>
</dbReference>
<keyword evidence="3" id="KW-1185">Reference proteome</keyword>
<dbReference type="GeneID" id="19187980"/>
<evidence type="ECO:0000313" key="2">
    <source>
        <dbReference type="EMBL" id="EXJ73490.1"/>
    </source>
</evidence>